<evidence type="ECO:0000313" key="1">
    <source>
        <dbReference type="EMBL" id="CAL0324489.1"/>
    </source>
</evidence>
<dbReference type="AlphaFoldDB" id="A0AAV1XU48"/>
<name>A0AAV1XU48_LUPLU</name>
<accession>A0AAV1XU48</accession>
<organism evidence="1 2">
    <name type="scientific">Lupinus luteus</name>
    <name type="common">European yellow lupine</name>
    <dbReference type="NCBI Taxonomy" id="3873"/>
    <lineage>
        <taxon>Eukaryota</taxon>
        <taxon>Viridiplantae</taxon>
        <taxon>Streptophyta</taxon>
        <taxon>Embryophyta</taxon>
        <taxon>Tracheophyta</taxon>
        <taxon>Spermatophyta</taxon>
        <taxon>Magnoliopsida</taxon>
        <taxon>eudicotyledons</taxon>
        <taxon>Gunneridae</taxon>
        <taxon>Pentapetalae</taxon>
        <taxon>rosids</taxon>
        <taxon>fabids</taxon>
        <taxon>Fabales</taxon>
        <taxon>Fabaceae</taxon>
        <taxon>Papilionoideae</taxon>
        <taxon>50 kb inversion clade</taxon>
        <taxon>genistoids sensu lato</taxon>
        <taxon>core genistoids</taxon>
        <taxon>Genisteae</taxon>
        <taxon>Lupinus</taxon>
    </lineage>
</organism>
<evidence type="ECO:0000313" key="2">
    <source>
        <dbReference type="Proteomes" id="UP001497480"/>
    </source>
</evidence>
<protein>
    <submittedName>
        <fullName evidence="1">Uncharacterized protein</fullName>
    </submittedName>
</protein>
<dbReference type="PANTHER" id="PTHR33450:SF4">
    <property type="entry name" value="OS04G0665666 PROTEIN"/>
    <property type="match status" value="1"/>
</dbReference>
<dbReference type="Proteomes" id="UP001497480">
    <property type="component" value="Unassembled WGS sequence"/>
</dbReference>
<dbReference type="Pfam" id="PF05553">
    <property type="entry name" value="DUF761"/>
    <property type="match status" value="1"/>
</dbReference>
<comment type="caution">
    <text evidence="1">The sequence shown here is derived from an EMBL/GenBank/DDBJ whole genome shotgun (WGS) entry which is preliminary data.</text>
</comment>
<dbReference type="InterPro" id="IPR008480">
    <property type="entry name" value="DUF761_pln"/>
</dbReference>
<keyword evidence="2" id="KW-1185">Reference proteome</keyword>
<dbReference type="EMBL" id="CAXHTB010000018">
    <property type="protein sequence ID" value="CAL0324489.1"/>
    <property type="molecule type" value="Genomic_DNA"/>
</dbReference>
<proteinExistence type="predicted"/>
<gene>
    <name evidence="1" type="ORF">LLUT_LOCUS25549</name>
</gene>
<reference evidence="1 2" key="1">
    <citation type="submission" date="2024-03" db="EMBL/GenBank/DDBJ databases">
        <authorList>
            <person name="Martinez-Hernandez J."/>
        </authorList>
    </citation>
    <scope>NUCLEOTIDE SEQUENCE [LARGE SCALE GENOMIC DNA]</scope>
</reference>
<sequence>MFSPCRLKTLHPLQIFSVKSSPSSSLISMKLKNLIYTLIVSHMSRIIGAISKVKTIFIDILKDRKNKRKKIIMGSFRLHYNWCSSKSFHHVMPDSATRYLYYDSNWNTTTSVIVADKEEGGNGEDFHDSELVGYLQWLEENVDDGGSEIIGTTLEKESNHDEIDMIAEMFIANCHDKFRLEKQESDRSLFDQS</sequence>
<dbReference type="PANTHER" id="PTHR33450">
    <property type="entry name" value="EMB|CAB67623.1-RELATED"/>
    <property type="match status" value="1"/>
</dbReference>